<evidence type="ECO:0000313" key="1">
    <source>
        <dbReference type="EMBL" id="KAL2277432.1"/>
    </source>
</evidence>
<keyword evidence="2" id="KW-1185">Reference proteome</keyword>
<accession>A0ABR4E4T0</accession>
<proteinExistence type="predicted"/>
<evidence type="ECO:0000313" key="2">
    <source>
        <dbReference type="Proteomes" id="UP001600888"/>
    </source>
</evidence>
<organism evidence="1 2">
    <name type="scientific">Diaporthe vaccinii</name>
    <dbReference type="NCBI Taxonomy" id="105482"/>
    <lineage>
        <taxon>Eukaryota</taxon>
        <taxon>Fungi</taxon>
        <taxon>Dikarya</taxon>
        <taxon>Ascomycota</taxon>
        <taxon>Pezizomycotina</taxon>
        <taxon>Sordariomycetes</taxon>
        <taxon>Sordariomycetidae</taxon>
        <taxon>Diaporthales</taxon>
        <taxon>Diaporthaceae</taxon>
        <taxon>Diaporthe</taxon>
        <taxon>Diaporthe eres species complex</taxon>
    </lineage>
</organism>
<gene>
    <name evidence="1" type="ORF">FJTKL_00019</name>
</gene>
<dbReference type="EMBL" id="JBAWTH010000100">
    <property type="protein sequence ID" value="KAL2277432.1"/>
    <property type="molecule type" value="Genomic_DNA"/>
</dbReference>
<reference evidence="1 2" key="1">
    <citation type="submission" date="2024-03" db="EMBL/GenBank/DDBJ databases">
        <title>A high-quality draft genome sequence of Diaporthe vaccinii, a causative agent of upright dieback and viscid rot disease in cranberry plants.</title>
        <authorList>
            <person name="Sarrasin M."/>
            <person name="Lang B.F."/>
            <person name="Burger G."/>
        </authorList>
    </citation>
    <scope>NUCLEOTIDE SEQUENCE [LARGE SCALE GENOMIC DNA]</scope>
    <source>
        <strain evidence="1 2">IS7</strain>
    </source>
</reference>
<name>A0ABR4E4T0_9PEZI</name>
<protein>
    <submittedName>
        <fullName evidence="1">Uncharacterized protein</fullName>
    </submittedName>
</protein>
<comment type="caution">
    <text evidence="1">The sequence shown here is derived from an EMBL/GenBank/DDBJ whole genome shotgun (WGS) entry which is preliminary data.</text>
</comment>
<sequence>MVCIAGRGRLVDVGPWVVMAAELGGKVGWKMDHKKKAPTLLKKRDRQMSWACSGPDPQHCEQLVNLLQFGVWRLYRALFSCLPRYSSLLQSGI</sequence>
<dbReference type="Proteomes" id="UP001600888">
    <property type="component" value="Unassembled WGS sequence"/>
</dbReference>